<dbReference type="EMBL" id="JABMCE010000083">
    <property type="protein sequence ID" value="NUU14752.1"/>
    <property type="molecule type" value="Genomic_DNA"/>
</dbReference>
<sequence>MKKTLALAAAAALTTGIVLSGAQAASAADIGTYSSIGTYKVKNVINKTSSKGYNTGQRLAYCTVGVANTTCTISKTVSATRTIGVGLDLSRSFVAGKLNISSASTVGISVSCTSPKLAKGKSFSAYPRGTHYTYKVTSKTYRDTGKLISSQTSGALKAFNPDRGIHCL</sequence>
<feature type="chain" id="PRO_5047465814" description="Tat pathway signal sequence domain protein" evidence="1">
    <location>
        <begin position="28"/>
        <end position="168"/>
    </location>
</feature>
<keyword evidence="3" id="KW-1185">Reference proteome</keyword>
<name>A0ABX2MG97_9MICO</name>
<evidence type="ECO:0000313" key="2">
    <source>
        <dbReference type="EMBL" id="NUU14752.1"/>
    </source>
</evidence>
<protein>
    <recommendedName>
        <fullName evidence="4">Tat pathway signal sequence domain protein</fullName>
    </recommendedName>
</protein>
<dbReference type="RefSeq" id="WP_175352215.1">
    <property type="nucleotide sequence ID" value="NZ_BAAAWQ010000001.1"/>
</dbReference>
<evidence type="ECO:0000256" key="1">
    <source>
        <dbReference type="SAM" id="SignalP"/>
    </source>
</evidence>
<accession>A0ABX2MG97</accession>
<evidence type="ECO:0008006" key="4">
    <source>
        <dbReference type="Google" id="ProtNLM"/>
    </source>
</evidence>
<comment type="caution">
    <text evidence="2">The sequence shown here is derived from an EMBL/GenBank/DDBJ whole genome shotgun (WGS) entry which is preliminary data.</text>
</comment>
<feature type="signal peptide" evidence="1">
    <location>
        <begin position="1"/>
        <end position="27"/>
    </location>
</feature>
<evidence type="ECO:0000313" key="3">
    <source>
        <dbReference type="Proteomes" id="UP000573001"/>
    </source>
</evidence>
<dbReference type="Proteomes" id="UP000573001">
    <property type="component" value="Unassembled WGS sequence"/>
</dbReference>
<gene>
    <name evidence="2" type="ORF">HP507_13020</name>
</gene>
<organism evidence="2 3">
    <name type="scientific">Curtobacterium pusillum</name>
    <dbReference type="NCBI Taxonomy" id="69373"/>
    <lineage>
        <taxon>Bacteria</taxon>
        <taxon>Bacillati</taxon>
        <taxon>Actinomycetota</taxon>
        <taxon>Actinomycetes</taxon>
        <taxon>Micrococcales</taxon>
        <taxon>Microbacteriaceae</taxon>
        <taxon>Curtobacterium</taxon>
    </lineage>
</organism>
<keyword evidence="1" id="KW-0732">Signal</keyword>
<reference evidence="2 3" key="1">
    <citation type="submission" date="2020-05" db="EMBL/GenBank/DDBJ databases">
        <title>Genome Sequencing of Type Strains.</title>
        <authorList>
            <person name="Lemaire J.F."/>
            <person name="Inderbitzin P."/>
            <person name="Gregorio O.A."/>
            <person name="Collins S.B."/>
            <person name="Wespe N."/>
            <person name="Knight-Connoni V."/>
        </authorList>
    </citation>
    <scope>NUCLEOTIDE SEQUENCE [LARGE SCALE GENOMIC DNA]</scope>
    <source>
        <strain evidence="2 3">ATCC 19096</strain>
    </source>
</reference>
<proteinExistence type="predicted"/>